<protein>
    <submittedName>
        <fullName evidence="1">Uncharacterized protein</fullName>
    </submittedName>
</protein>
<evidence type="ECO:0000313" key="2">
    <source>
        <dbReference type="Proteomes" id="UP000824120"/>
    </source>
</evidence>
<dbReference type="AlphaFoldDB" id="A0A9J5XD05"/>
<dbReference type="Proteomes" id="UP000824120">
    <property type="component" value="Chromosome 9"/>
</dbReference>
<name>A0A9J5XD05_SOLCO</name>
<reference evidence="1 2" key="1">
    <citation type="submission" date="2020-09" db="EMBL/GenBank/DDBJ databases">
        <title>De no assembly of potato wild relative species, Solanum commersonii.</title>
        <authorList>
            <person name="Cho K."/>
        </authorList>
    </citation>
    <scope>NUCLEOTIDE SEQUENCE [LARGE SCALE GENOMIC DNA]</scope>
    <source>
        <strain evidence="1">LZ3.2</strain>
        <tissue evidence="1">Leaf</tissue>
    </source>
</reference>
<dbReference type="EMBL" id="JACXVP010000009">
    <property type="protein sequence ID" value="KAG5585102.1"/>
    <property type="molecule type" value="Genomic_DNA"/>
</dbReference>
<organism evidence="1 2">
    <name type="scientific">Solanum commersonii</name>
    <name type="common">Commerson's wild potato</name>
    <name type="synonym">Commerson's nightshade</name>
    <dbReference type="NCBI Taxonomy" id="4109"/>
    <lineage>
        <taxon>Eukaryota</taxon>
        <taxon>Viridiplantae</taxon>
        <taxon>Streptophyta</taxon>
        <taxon>Embryophyta</taxon>
        <taxon>Tracheophyta</taxon>
        <taxon>Spermatophyta</taxon>
        <taxon>Magnoliopsida</taxon>
        <taxon>eudicotyledons</taxon>
        <taxon>Gunneridae</taxon>
        <taxon>Pentapetalae</taxon>
        <taxon>asterids</taxon>
        <taxon>lamiids</taxon>
        <taxon>Solanales</taxon>
        <taxon>Solanaceae</taxon>
        <taxon>Solanoideae</taxon>
        <taxon>Solaneae</taxon>
        <taxon>Solanum</taxon>
    </lineage>
</organism>
<accession>A0A9J5XD05</accession>
<evidence type="ECO:0000313" key="1">
    <source>
        <dbReference type="EMBL" id="KAG5585102.1"/>
    </source>
</evidence>
<sequence>MPPSKRKIVLTTEIATTQTHMKIKKKPRSKTTISRVSSKLKLGVFEEEPKIFHEVEVVEEDGQEKIEDDEERQEKT</sequence>
<proteinExistence type="predicted"/>
<gene>
    <name evidence="1" type="ORF">H5410_045536</name>
</gene>
<comment type="caution">
    <text evidence="1">The sequence shown here is derived from an EMBL/GenBank/DDBJ whole genome shotgun (WGS) entry which is preliminary data.</text>
</comment>
<keyword evidence="2" id="KW-1185">Reference proteome</keyword>